<evidence type="ECO:0000313" key="2">
    <source>
        <dbReference type="Proteomes" id="UP001596175"/>
    </source>
</evidence>
<dbReference type="EMBL" id="JBHSKG010000012">
    <property type="protein sequence ID" value="MFC5140688.1"/>
    <property type="molecule type" value="Genomic_DNA"/>
</dbReference>
<keyword evidence="2" id="KW-1185">Reference proteome</keyword>
<sequence length="131" mass="14407">MTAVVPDRPATRLAAVSARRRRLEEQVASLRSFEGRLSDEVRAARRTPGRADRVRELLARLVGVRARLQETEVAVAAATTDEDGLRDDAAADQAAVDAVRREAEEREAFYLACLEAPMARSARPDLAVETH</sequence>
<reference evidence="2" key="1">
    <citation type="journal article" date="2019" name="Int. J. Syst. Evol. Microbiol.">
        <title>The Global Catalogue of Microorganisms (GCM) 10K type strain sequencing project: providing services to taxonomists for standard genome sequencing and annotation.</title>
        <authorList>
            <consortium name="The Broad Institute Genomics Platform"/>
            <consortium name="The Broad Institute Genome Sequencing Center for Infectious Disease"/>
            <person name="Wu L."/>
            <person name="Ma J."/>
        </authorList>
    </citation>
    <scope>NUCLEOTIDE SEQUENCE [LARGE SCALE GENOMIC DNA]</scope>
    <source>
        <strain evidence="2">XZYJ18</strain>
    </source>
</reference>
<gene>
    <name evidence="1" type="ORF">ACFPK1_20805</name>
</gene>
<proteinExistence type="predicted"/>
<accession>A0ABV9ZGL7</accession>
<organism evidence="1 2">
    <name type="scientific">Actinomycetospora rhizophila</name>
    <dbReference type="NCBI Taxonomy" id="1416876"/>
    <lineage>
        <taxon>Bacteria</taxon>
        <taxon>Bacillati</taxon>
        <taxon>Actinomycetota</taxon>
        <taxon>Actinomycetes</taxon>
        <taxon>Pseudonocardiales</taxon>
        <taxon>Pseudonocardiaceae</taxon>
        <taxon>Actinomycetospora</taxon>
    </lineage>
</organism>
<dbReference type="RefSeq" id="WP_378022855.1">
    <property type="nucleotide sequence ID" value="NZ_JBHSKG010000012.1"/>
</dbReference>
<dbReference type="Proteomes" id="UP001596175">
    <property type="component" value="Unassembled WGS sequence"/>
</dbReference>
<comment type="caution">
    <text evidence="1">The sequence shown here is derived from an EMBL/GenBank/DDBJ whole genome shotgun (WGS) entry which is preliminary data.</text>
</comment>
<name>A0ABV9ZGL7_9PSEU</name>
<evidence type="ECO:0000313" key="1">
    <source>
        <dbReference type="EMBL" id="MFC5140688.1"/>
    </source>
</evidence>
<protein>
    <submittedName>
        <fullName evidence="1">Uncharacterized protein</fullName>
    </submittedName>
</protein>